<evidence type="ECO:0000313" key="13">
    <source>
        <dbReference type="Proteomes" id="UP000179454"/>
    </source>
</evidence>
<evidence type="ECO:0000256" key="6">
    <source>
        <dbReference type="ARBA" id="ARBA00022777"/>
    </source>
</evidence>
<dbReference type="FunFam" id="3.40.50.300:FF:000522">
    <property type="entry name" value="Gluconokinase"/>
    <property type="match status" value="1"/>
</dbReference>
<evidence type="ECO:0000256" key="5">
    <source>
        <dbReference type="ARBA" id="ARBA00022741"/>
    </source>
</evidence>
<comment type="caution">
    <text evidence="12">The sequence shown here is derived from an EMBL/GenBank/DDBJ whole genome shotgun (WGS) entry which is preliminary data.</text>
</comment>
<dbReference type="Gene3D" id="3.40.50.300">
    <property type="entry name" value="P-loop containing nucleotide triphosphate hydrolases"/>
    <property type="match status" value="1"/>
</dbReference>
<dbReference type="GO" id="GO:0019521">
    <property type="term" value="P:D-gluconate metabolic process"/>
    <property type="evidence" value="ECO:0007669"/>
    <property type="project" value="UniProtKB-KW"/>
</dbReference>
<dbReference type="InterPro" id="IPR027417">
    <property type="entry name" value="P-loop_NTPase"/>
</dbReference>
<dbReference type="EMBL" id="MBFE02000025">
    <property type="protein sequence ID" value="MUO44934.1"/>
    <property type="molecule type" value="Genomic_DNA"/>
</dbReference>
<evidence type="ECO:0000313" key="12">
    <source>
        <dbReference type="EMBL" id="MUP12943.1"/>
    </source>
</evidence>
<dbReference type="SUPFAM" id="SSF52540">
    <property type="entry name" value="P-loop containing nucleoside triphosphate hydrolases"/>
    <property type="match status" value="1"/>
</dbReference>
<gene>
    <name evidence="12" type="ORF">BBK91_024085</name>
    <name evidence="11" type="ORF">BBL17_024465</name>
</gene>
<dbReference type="PANTHER" id="PTHR43442">
    <property type="entry name" value="GLUCONOKINASE-RELATED"/>
    <property type="match status" value="1"/>
</dbReference>
<comment type="pathway">
    <text evidence="1">Carbohydrate acid metabolism.</text>
</comment>
<evidence type="ECO:0000256" key="1">
    <source>
        <dbReference type="ARBA" id="ARBA00004761"/>
    </source>
</evidence>
<organism evidence="12 14">
    <name type="scientific">Agrobacterium vitis</name>
    <name type="common">Rhizobium vitis</name>
    <dbReference type="NCBI Taxonomy" id="373"/>
    <lineage>
        <taxon>Bacteria</taxon>
        <taxon>Pseudomonadati</taxon>
        <taxon>Pseudomonadota</taxon>
        <taxon>Alphaproteobacteria</taxon>
        <taxon>Hyphomicrobiales</taxon>
        <taxon>Rhizobiaceae</taxon>
        <taxon>Rhizobium/Agrobacterium group</taxon>
        <taxon>Agrobacterium</taxon>
    </lineage>
</organism>
<evidence type="ECO:0000256" key="7">
    <source>
        <dbReference type="ARBA" id="ARBA00022840"/>
    </source>
</evidence>
<comment type="similarity">
    <text evidence="2 10">Belongs to the gluconokinase GntK/GntV family.</text>
</comment>
<evidence type="ECO:0000256" key="10">
    <source>
        <dbReference type="RuleBase" id="RU363066"/>
    </source>
</evidence>
<dbReference type="InterPro" id="IPR006001">
    <property type="entry name" value="Therm_gnt_kin"/>
</dbReference>
<keyword evidence="8" id="KW-0311">Gluconate utilization</keyword>
<accession>A0ABD6HE36</accession>
<keyword evidence="5 10" id="KW-0547">Nucleotide-binding</keyword>
<keyword evidence="6 10" id="KW-0418">Kinase</keyword>
<evidence type="ECO:0000256" key="3">
    <source>
        <dbReference type="ARBA" id="ARBA00012054"/>
    </source>
</evidence>
<keyword evidence="13" id="KW-1185">Reference proteome</keyword>
<evidence type="ECO:0000256" key="2">
    <source>
        <dbReference type="ARBA" id="ARBA00008420"/>
    </source>
</evidence>
<reference evidence="13 14" key="1">
    <citation type="submission" date="2019-11" db="EMBL/GenBank/DDBJ databases">
        <title>Whole-genome sequencing of Allorhizobium vitis.</title>
        <authorList>
            <person name="Gan H.M."/>
            <person name="Savka M.A."/>
        </authorList>
    </citation>
    <scope>NUCLEOTIDE SEQUENCE [LARGE SCALE GENOMIC DNA]</scope>
    <source>
        <strain evidence="12 14">RF2/1</strain>
        <strain evidence="11 13">T1/7</strain>
    </source>
</reference>
<keyword evidence="7 10" id="KW-0067">ATP-binding</keyword>
<dbReference type="EC" id="2.7.1.12" evidence="3 10"/>
<proteinExistence type="inferred from homology"/>
<dbReference type="GO" id="GO:0005524">
    <property type="term" value="F:ATP binding"/>
    <property type="evidence" value="ECO:0007669"/>
    <property type="project" value="UniProtKB-KW"/>
</dbReference>
<keyword evidence="4 10" id="KW-0808">Transferase</keyword>
<dbReference type="PANTHER" id="PTHR43442:SF3">
    <property type="entry name" value="GLUCONOKINASE-RELATED"/>
    <property type="match status" value="1"/>
</dbReference>
<dbReference type="EMBL" id="MBFA02000023">
    <property type="protein sequence ID" value="MUP12943.1"/>
    <property type="molecule type" value="Genomic_DNA"/>
</dbReference>
<dbReference type="Pfam" id="PF13671">
    <property type="entry name" value="AAA_33"/>
    <property type="match status" value="1"/>
</dbReference>
<evidence type="ECO:0000256" key="9">
    <source>
        <dbReference type="ARBA" id="ARBA00048090"/>
    </source>
</evidence>
<protein>
    <recommendedName>
        <fullName evidence="3 10">Gluconokinase</fullName>
        <ecNumber evidence="3 10">2.7.1.12</ecNumber>
    </recommendedName>
</protein>
<name>A0ABD6HE36_AGRVI</name>
<dbReference type="Proteomes" id="UP000179454">
    <property type="component" value="Unassembled WGS sequence"/>
</dbReference>
<evidence type="ECO:0000313" key="14">
    <source>
        <dbReference type="Proteomes" id="UP000179536"/>
    </source>
</evidence>
<dbReference type="CDD" id="cd02021">
    <property type="entry name" value="GntK"/>
    <property type="match status" value="1"/>
</dbReference>
<evidence type="ECO:0000256" key="4">
    <source>
        <dbReference type="ARBA" id="ARBA00022679"/>
    </source>
</evidence>
<evidence type="ECO:0000313" key="11">
    <source>
        <dbReference type="EMBL" id="MUO44934.1"/>
    </source>
</evidence>
<dbReference type="GO" id="GO:0046316">
    <property type="term" value="F:gluconokinase activity"/>
    <property type="evidence" value="ECO:0007669"/>
    <property type="project" value="UniProtKB-EC"/>
</dbReference>
<dbReference type="Proteomes" id="UP000179536">
    <property type="component" value="Unassembled WGS sequence"/>
</dbReference>
<evidence type="ECO:0000256" key="8">
    <source>
        <dbReference type="ARBA" id="ARBA00023064"/>
    </source>
</evidence>
<dbReference type="NCBIfam" id="TIGR01313">
    <property type="entry name" value="therm_gnt_kin"/>
    <property type="match status" value="1"/>
</dbReference>
<comment type="catalytic activity">
    <reaction evidence="9 10">
        <text>D-gluconate + ATP = 6-phospho-D-gluconate + ADP + H(+)</text>
        <dbReference type="Rhea" id="RHEA:19433"/>
        <dbReference type="ChEBI" id="CHEBI:15378"/>
        <dbReference type="ChEBI" id="CHEBI:18391"/>
        <dbReference type="ChEBI" id="CHEBI:30616"/>
        <dbReference type="ChEBI" id="CHEBI:58759"/>
        <dbReference type="ChEBI" id="CHEBI:456216"/>
        <dbReference type="EC" id="2.7.1.12"/>
    </reaction>
</comment>
<sequence>MSFGSVTVVIGVSGCGKSTVAKRLAEEVGWRFLEGDTLHPEANILKMRRGIPLSDDDRLPWLERIADELLSASDKGEGIVASCSALKFIYRERLRDRLGRRLNFVFLNASYEALSIRLGGRTNHFMPPSLLRSQFATLETPAGEPDAYEVNAELGIEDILDCVRALFTKKGRITGYGAR</sequence>
<dbReference type="AlphaFoldDB" id="A0ABD6HE36"/>